<dbReference type="PANTHER" id="PTHR43432:SF3">
    <property type="entry name" value="SLR0285 PROTEIN"/>
    <property type="match status" value="1"/>
</dbReference>
<accession>A0AB38A4V9</accession>
<dbReference type="GO" id="GO:0051536">
    <property type="term" value="F:iron-sulfur cluster binding"/>
    <property type="evidence" value="ECO:0007669"/>
    <property type="project" value="UniProtKB-KW"/>
</dbReference>
<evidence type="ECO:0000256" key="2">
    <source>
        <dbReference type="ARBA" id="ARBA00023004"/>
    </source>
</evidence>
<evidence type="ECO:0000256" key="3">
    <source>
        <dbReference type="ARBA" id="ARBA00023014"/>
    </source>
</evidence>
<evidence type="ECO:0000313" key="5">
    <source>
        <dbReference type="Proteomes" id="UP000183687"/>
    </source>
</evidence>
<dbReference type="Gene3D" id="3.80.30.30">
    <property type="match status" value="1"/>
</dbReference>
<gene>
    <name evidence="4" type="ORF">SAMN04489746_0224</name>
</gene>
<dbReference type="PANTHER" id="PTHR43432">
    <property type="entry name" value="SLR0285 PROTEIN"/>
    <property type="match status" value="1"/>
</dbReference>
<dbReference type="InterPro" id="IPR007197">
    <property type="entry name" value="rSAM"/>
</dbReference>
<protein>
    <submittedName>
        <fullName evidence="4">DNA repair photolyase</fullName>
    </submittedName>
</protein>
<evidence type="ECO:0000256" key="1">
    <source>
        <dbReference type="ARBA" id="ARBA00022723"/>
    </source>
</evidence>
<dbReference type="SFLD" id="SFLDG01084">
    <property type="entry name" value="Uncharacterised_Radical_SAM_Su"/>
    <property type="match status" value="1"/>
</dbReference>
<evidence type="ECO:0000313" key="4">
    <source>
        <dbReference type="EMBL" id="SEB43884.1"/>
    </source>
</evidence>
<dbReference type="GO" id="GO:0046872">
    <property type="term" value="F:metal ion binding"/>
    <property type="evidence" value="ECO:0007669"/>
    <property type="project" value="UniProtKB-KW"/>
</dbReference>
<dbReference type="RefSeq" id="WP_057001960.1">
    <property type="nucleotide sequence ID" value="NZ_FNSH01000001.1"/>
</dbReference>
<sequence>MGIDCGSQATLCEYPIHIDTYSGCSHGCKYCFAQTKVDLKKIVMKNCAQQLRNFITGKRTKNTNWCDWPIPLHWGGISDPFQPCERKLGVSLEILKIFEETQYPVIISTKGKLITEEPYISILSRCNAVVQVSMVCFSYDKMEPGAPSFEQRLEMVKKLSGNCKRVIVRAQPYITDVKDEFIANIPKFAEAGAYGITIEGMKFKKKKSGLLKVGGDYCYSENLLKTHYIKIREVCHKNNLAFFCAENRLRTMGDSSACCGAGGG</sequence>
<dbReference type="GO" id="GO:0003824">
    <property type="term" value="F:catalytic activity"/>
    <property type="evidence" value="ECO:0007669"/>
    <property type="project" value="InterPro"/>
</dbReference>
<dbReference type="EMBL" id="FNSH01000001">
    <property type="protein sequence ID" value="SEB43884.1"/>
    <property type="molecule type" value="Genomic_DNA"/>
</dbReference>
<dbReference type="AlphaFoldDB" id="A0AB38A4V9"/>
<dbReference type="InterPro" id="IPR040086">
    <property type="entry name" value="MJ0683-like"/>
</dbReference>
<comment type="caution">
    <text evidence="4">The sequence shown here is derived from an EMBL/GenBank/DDBJ whole genome shotgun (WGS) entry which is preliminary data.</text>
</comment>
<dbReference type="Proteomes" id="UP000183687">
    <property type="component" value="Unassembled WGS sequence"/>
</dbReference>
<dbReference type="SFLD" id="SFLDS00029">
    <property type="entry name" value="Radical_SAM"/>
    <property type="match status" value="1"/>
</dbReference>
<name>A0AB38A4V9_9ACTN</name>
<proteinExistence type="predicted"/>
<organism evidence="4 5">
    <name type="scientific">Atopobium minutum</name>
    <dbReference type="NCBI Taxonomy" id="1381"/>
    <lineage>
        <taxon>Bacteria</taxon>
        <taxon>Bacillati</taxon>
        <taxon>Actinomycetota</taxon>
        <taxon>Coriobacteriia</taxon>
        <taxon>Coriobacteriales</taxon>
        <taxon>Atopobiaceae</taxon>
        <taxon>Atopobium</taxon>
    </lineage>
</organism>
<keyword evidence="1" id="KW-0479">Metal-binding</keyword>
<reference evidence="4 5" key="1">
    <citation type="submission" date="2016-10" db="EMBL/GenBank/DDBJ databases">
        <authorList>
            <person name="Varghese N."/>
            <person name="Submissions S."/>
        </authorList>
    </citation>
    <scope>NUCLEOTIDE SEQUENCE [LARGE SCALE GENOMIC DNA]</scope>
    <source>
        <strain evidence="4 5">DSM 20586</strain>
    </source>
</reference>
<keyword evidence="3" id="KW-0411">Iron-sulfur</keyword>
<keyword evidence="2" id="KW-0408">Iron</keyword>